<keyword evidence="8" id="KW-0032">Aminotransferase</keyword>
<dbReference type="InterPro" id="IPR016454">
    <property type="entry name" value="Cysteine_dSase"/>
</dbReference>
<dbReference type="Proteomes" id="UP001600894">
    <property type="component" value="Unassembled WGS sequence"/>
</dbReference>
<dbReference type="SUPFAM" id="SSF53383">
    <property type="entry name" value="PLP-dependent transferases"/>
    <property type="match status" value="1"/>
</dbReference>
<dbReference type="Gene3D" id="3.40.640.10">
    <property type="entry name" value="Type I PLP-dependent aspartate aminotransferase-like (Major domain)"/>
    <property type="match status" value="1"/>
</dbReference>
<evidence type="ECO:0000256" key="4">
    <source>
        <dbReference type="ARBA" id="ARBA00022898"/>
    </source>
</evidence>
<evidence type="ECO:0000259" key="7">
    <source>
        <dbReference type="Pfam" id="PF00266"/>
    </source>
</evidence>
<evidence type="ECO:0000313" key="8">
    <source>
        <dbReference type="EMBL" id="GAA6268220.1"/>
    </source>
</evidence>
<keyword evidence="9" id="KW-1185">Reference proteome</keyword>
<dbReference type="PANTHER" id="PTHR43586">
    <property type="entry name" value="CYSTEINE DESULFURASE"/>
    <property type="match status" value="1"/>
</dbReference>
<evidence type="ECO:0000256" key="1">
    <source>
        <dbReference type="ARBA" id="ARBA00001933"/>
    </source>
</evidence>
<sequence length="392" mass="42781">MIYLDSAATSFYRPPQVAEAVAEAIRSIGNCSRGVHREALAGARIVFETRQLIAQLFHAPGPEQVAFTANATQSLNIAVKGLIAPGDRVVTTVLEHNSVLRPLYEMEKMGAELIVVGCEREKGDSRENNNIERTAQTAGRLDLEALKEAITPGTRAVVMTHASNLTGNCQNLAMVGAWCRQAGALFIVDASQTAGVFPIDMERDRIDVLCFTGHKGLMGPQGTGGLCVREGLVIRPLLSGGSGIRTFEKTHPSQMPTALEAGTLNGHGIAGLRAALYYIKEQGMDQLRKREQFLMKRFYEQVREIPDIRIYGDFSQKNRAPIVSLNLGDEDSAAVSDYLSQEYGIAVRPGGHCAPLMHLALGTKEQGAVRFSFSHFNTEEHIDTAVRALREY</sequence>
<protein>
    <recommendedName>
        <fullName evidence="3">cysteine desulfurase</fullName>
        <ecNumber evidence="3">2.8.1.7</ecNumber>
    </recommendedName>
</protein>
<dbReference type="PROSITE" id="PS00595">
    <property type="entry name" value="AA_TRANSFER_CLASS_5"/>
    <property type="match status" value="1"/>
</dbReference>
<dbReference type="Pfam" id="PF00266">
    <property type="entry name" value="Aminotran_5"/>
    <property type="match status" value="1"/>
</dbReference>
<dbReference type="NCBIfam" id="TIGR01977">
    <property type="entry name" value="am_tr_V_EF2568"/>
    <property type="match status" value="1"/>
</dbReference>
<comment type="cofactor">
    <cofactor evidence="1 6">
        <name>pyridoxal 5'-phosphate</name>
        <dbReference type="ChEBI" id="CHEBI:597326"/>
    </cofactor>
</comment>
<evidence type="ECO:0000256" key="5">
    <source>
        <dbReference type="ARBA" id="ARBA00050776"/>
    </source>
</evidence>
<comment type="similarity">
    <text evidence="2">Belongs to the class-V pyridoxal-phosphate-dependent aminotransferase family. Csd subfamily.</text>
</comment>
<dbReference type="PIRSF" id="PIRSF005572">
    <property type="entry name" value="NifS"/>
    <property type="match status" value="1"/>
</dbReference>
<dbReference type="EC" id="2.8.1.7" evidence="3"/>
<comment type="catalytic activity">
    <reaction evidence="5">
        <text>(sulfur carrier)-H + L-cysteine = (sulfur carrier)-SH + L-alanine</text>
        <dbReference type="Rhea" id="RHEA:43892"/>
        <dbReference type="Rhea" id="RHEA-COMP:14737"/>
        <dbReference type="Rhea" id="RHEA-COMP:14739"/>
        <dbReference type="ChEBI" id="CHEBI:29917"/>
        <dbReference type="ChEBI" id="CHEBI:35235"/>
        <dbReference type="ChEBI" id="CHEBI:57972"/>
        <dbReference type="ChEBI" id="CHEBI:64428"/>
        <dbReference type="EC" id="2.8.1.7"/>
    </reaction>
</comment>
<dbReference type="RefSeq" id="WP_176254699.1">
    <property type="nucleotide sequence ID" value="NZ_BAABXL010000001.1"/>
</dbReference>
<dbReference type="InterPro" id="IPR010969">
    <property type="entry name" value="Cys_dSase-rel_unknwn_funct"/>
</dbReference>
<dbReference type="GO" id="GO:0008483">
    <property type="term" value="F:transaminase activity"/>
    <property type="evidence" value="ECO:0007669"/>
    <property type="project" value="UniProtKB-KW"/>
</dbReference>
<dbReference type="InterPro" id="IPR015424">
    <property type="entry name" value="PyrdxlP-dep_Trfase"/>
</dbReference>
<evidence type="ECO:0000256" key="2">
    <source>
        <dbReference type="ARBA" id="ARBA00010447"/>
    </source>
</evidence>
<keyword evidence="8" id="KW-0808">Transferase</keyword>
<keyword evidence="4" id="KW-0663">Pyridoxal phosphate</keyword>
<organism evidence="8 9">
    <name type="scientific">Enterocloster alcoholdehydrogenati</name>
    <dbReference type="NCBI Taxonomy" id="2547410"/>
    <lineage>
        <taxon>Bacteria</taxon>
        <taxon>Bacillati</taxon>
        <taxon>Bacillota</taxon>
        <taxon>Clostridia</taxon>
        <taxon>Lachnospirales</taxon>
        <taxon>Lachnospiraceae</taxon>
        <taxon>Enterocloster</taxon>
    </lineage>
</organism>
<proteinExistence type="inferred from homology"/>
<dbReference type="PANTHER" id="PTHR43586:SF4">
    <property type="entry name" value="ISOPENICILLIN N EPIMERASE"/>
    <property type="match status" value="1"/>
</dbReference>
<dbReference type="InterPro" id="IPR000192">
    <property type="entry name" value="Aminotrans_V_dom"/>
</dbReference>
<evidence type="ECO:0000256" key="6">
    <source>
        <dbReference type="RuleBase" id="RU004504"/>
    </source>
</evidence>
<evidence type="ECO:0000313" key="9">
    <source>
        <dbReference type="Proteomes" id="UP001600894"/>
    </source>
</evidence>
<feature type="domain" description="Aminotransferase class V" evidence="7">
    <location>
        <begin position="2"/>
        <end position="383"/>
    </location>
</feature>
<dbReference type="InterPro" id="IPR015421">
    <property type="entry name" value="PyrdxlP-dep_Trfase_major"/>
</dbReference>
<gene>
    <name evidence="8" type="ORF">F130042H8_12800</name>
</gene>
<evidence type="ECO:0000256" key="3">
    <source>
        <dbReference type="ARBA" id="ARBA00012239"/>
    </source>
</evidence>
<dbReference type="InterPro" id="IPR015422">
    <property type="entry name" value="PyrdxlP-dep_Trfase_small"/>
</dbReference>
<dbReference type="Gene3D" id="3.90.1150.10">
    <property type="entry name" value="Aspartate Aminotransferase, domain 1"/>
    <property type="match status" value="1"/>
</dbReference>
<dbReference type="InterPro" id="IPR020578">
    <property type="entry name" value="Aminotrans_V_PyrdxlP_BS"/>
</dbReference>
<name>A0ABQ0AW13_9FIRM</name>
<dbReference type="EMBL" id="BAABXL010000001">
    <property type="protein sequence ID" value="GAA6268220.1"/>
    <property type="molecule type" value="Genomic_DNA"/>
</dbReference>
<accession>A0ABQ0AW13</accession>
<reference evidence="8 9" key="1">
    <citation type="submission" date="2024-04" db="EMBL/GenBank/DDBJ databases">
        <title>Defined microbial consortia suppress multidrug-resistant proinflammatory Enterobacteriaceae via ecological control.</title>
        <authorList>
            <person name="Furuichi M."/>
            <person name="Kawaguchi T."/>
            <person name="Pust M."/>
            <person name="Yasuma K."/>
            <person name="Plichta D."/>
            <person name="Hasegawa N."/>
            <person name="Ohya T."/>
            <person name="Bhattarai S."/>
            <person name="Sasajima S."/>
            <person name="Aoto Y."/>
            <person name="Tuganbaev T."/>
            <person name="Yaginuma M."/>
            <person name="Ueda M."/>
            <person name="Okahashi N."/>
            <person name="Amafuji K."/>
            <person name="Kiridooshi Y."/>
            <person name="Sugita K."/>
            <person name="Strazar M."/>
            <person name="Skelly A."/>
            <person name="Suda W."/>
            <person name="Hattori M."/>
            <person name="Nakamoto N."/>
            <person name="Caballero S."/>
            <person name="Norman J."/>
            <person name="Olle B."/>
            <person name="Tanoue T."/>
            <person name="Arita M."/>
            <person name="Bucci V."/>
            <person name="Atarashi K."/>
            <person name="Xavier R."/>
            <person name="Honda K."/>
        </authorList>
    </citation>
    <scope>NUCLEOTIDE SEQUENCE [LARGE SCALE GENOMIC DNA]</scope>
    <source>
        <strain evidence="9">f13</strain>
    </source>
</reference>
<comment type="caution">
    <text evidence="8">The sequence shown here is derived from an EMBL/GenBank/DDBJ whole genome shotgun (WGS) entry which is preliminary data.</text>
</comment>